<comment type="similarity">
    <text evidence="1">Belongs to the UDP-glycosyltransferase family.</text>
</comment>
<reference evidence="4 5" key="1">
    <citation type="journal article" date="2021" name="Commun. Biol.">
        <title>The genome of Shorea leprosula (Dipterocarpaceae) highlights the ecological relevance of drought in aseasonal tropical rainforests.</title>
        <authorList>
            <person name="Ng K.K.S."/>
            <person name="Kobayashi M.J."/>
            <person name="Fawcett J.A."/>
            <person name="Hatakeyama M."/>
            <person name="Paape T."/>
            <person name="Ng C.H."/>
            <person name="Ang C.C."/>
            <person name="Tnah L.H."/>
            <person name="Lee C.T."/>
            <person name="Nishiyama T."/>
            <person name="Sese J."/>
            <person name="O'Brien M.J."/>
            <person name="Copetti D."/>
            <person name="Mohd Noor M.I."/>
            <person name="Ong R.C."/>
            <person name="Putra M."/>
            <person name="Sireger I.Z."/>
            <person name="Indrioko S."/>
            <person name="Kosugi Y."/>
            <person name="Izuno A."/>
            <person name="Isagi Y."/>
            <person name="Lee S.L."/>
            <person name="Shimizu K.K."/>
        </authorList>
    </citation>
    <scope>NUCLEOTIDE SEQUENCE [LARGE SCALE GENOMIC DNA]</scope>
    <source>
        <strain evidence="4">214</strain>
    </source>
</reference>
<dbReference type="CDD" id="cd03784">
    <property type="entry name" value="GT1_Gtf-like"/>
    <property type="match status" value="1"/>
</dbReference>
<organism evidence="4 5">
    <name type="scientific">Rubroshorea leprosula</name>
    <dbReference type="NCBI Taxonomy" id="152421"/>
    <lineage>
        <taxon>Eukaryota</taxon>
        <taxon>Viridiplantae</taxon>
        <taxon>Streptophyta</taxon>
        <taxon>Embryophyta</taxon>
        <taxon>Tracheophyta</taxon>
        <taxon>Spermatophyta</taxon>
        <taxon>Magnoliopsida</taxon>
        <taxon>eudicotyledons</taxon>
        <taxon>Gunneridae</taxon>
        <taxon>Pentapetalae</taxon>
        <taxon>rosids</taxon>
        <taxon>malvids</taxon>
        <taxon>Malvales</taxon>
        <taxon>Dipterocarpaceae</taxon>
        <taxon>Rubroshorea</taxon>
    </lineage>
</organism>
<evidence type="ECO:0000256" key="1">
    <source>
        <dbReference type="ARBA" id="ARBA00009995"/>
    </source>
</evidence>
<dbReference type="SUPFAM" id="SSF53756">
    <property type="entry name" value="UDP-Glycosyltransferase/glycogen phosphorylase"/>
    <property type="match status" value="1"/>
</dbReference>
<evidence type="ECO:0000313" key="4">
    <source>
        <dbReference type="EMBL" id="GKV42273.1"/>
    </source>
</evidence>
<keyword evidence="2" id="KW-0808">Transferase</keyword>
<comment type="caution">
    <text evidence="4">The sequence shown here is derived from an EMBL/GenBank/DDBJ whole genome shotgun (WGS) entry which is preliminary data.</text>
</comment>
<dbReference type="Gene3D" id="3.40.50.2000">
    <property type="entry name" value="Glycogen Phosphorylase B"/>
    <property type="match status" value="2"/>
</dbReference>
<evidence type="ECO:0000259" key="3">
    <source>
        <dbReference type="Pfam" id="PF26168"/>
    </source>
</evidence>
<evidence type="ECO:0000256" key="2">
    <source>
        <dbReference type="ARBA" id="ARBA00022679"/>
    </source>
</evidence>
<dbReference type="Pfam" id="PF26168">
    <property type="entry name" value="Glyco_transf_N"/>
    <property type="match status" value="1"/>
</dbReference>
<feature type="domain" description="Glycosyltransferase N-terminal" evidence="3">
    <location>
        <begin position="7"/>
        <end position="129"/>
    </location>
</feature>
<dbReference type="PANTHER" id="PTHR48049:SF57">
    <property type="entry name" value="UDP-GLYCOSYLTRANSFERASE 91C1-LIKE"/>
    <property type="match status" value="1"/>
</dbReference>
<name>A0AAV5LZX6_9ROSI</name>
<evidence type="ECO:0000313" key="5">
    <source>
        <dbReference type="Proteomes" id="UP001054252"/>
    </source>
</evidence>
<dbReference type="InterPro" id="IPR050481">
    <property type="entry name" value="UDP-glycosyltransf_plant"/>
</dbReference>
<gene>
    <name evidence="4" type="ORF">SLEP1_g49695</name>
</gene>
<dbReference type="InterPro" id="IPR058980">
    <property type="entry name" value="Glyco_transf_N"/>
</dbReference>
<sequence length="371" mass="41554">MAVSKTLSVVMIPFSAFGHLIPFFQLSIALANAGVRVFFISTPRNIQRLPQVPPKLSSLLQFVKFPLPEVGNELLPKGAEATVDVPIEKIPCLVNAYDLLQHPIKKFVADQSPDYILIDFATDWAVDIAAECHVPLLYFSVYSSAASVFFGPPEYMDGQDEQMRPLPESLTRPSQWLDFPSLVAYREFEAIAAYNTLCCGCFPRFAKVLNACQAVAIRSCMEFEGNFLIAQQKMMMGSKPVIPIGLLPPAQEKTEAVDESWGKIFQWLDEQKSKTVVFICFGSECRLTREQVHEIAYGIEVSRLPFLWALRKPHWAPPGDDEDFNVALPQGFTKRTSKHSLVYMGWAPQVEILKHPSIGVCSVSLRMGFTD</sequence>
<keyword evidence="5" id="KW-1185">Reference proteome</keyword>
<dbReference type="AlphaFoldDB" id="A0AAV5LZX6"/>
<dbReference type="Proteomes" id="UP001054252">
    <property type="component" value="Unassembled WGS sequence"/>
</dbReference>
<dbReference type="PANTHER" id="PTHR48049">
    <property type="entry name" value="GLYCOSYLTRANSFERASE"/>
    <property type="match status" value="1"/>
</dbReference>
<proteinExistence type="inferred from homology"/>
<protein>
    <recommendedName>
        <fullName evidence="3">Glycosyltransferase N-terminal domain-containing protein</fullName>
    </recommendedName>
</protein>
<dbReference type="GO" id="GO:0035251">
    <property type="term" value="F:UDP-glucosyltransferase activity"/>
    <property type="evidence" value="ECO:0007669"/>
    <property type="project" value="InterPro"/>
</dbReference>
<accession>A0AAV5LZX6</accession>
<dbReference type="EMBL" id="BPVZ01000157">
    <property type="protein sequence ID" value="GKV42273.1"/>
    <property type="molecule type" value="Genomic_DNA"/>
</dbReference>
<dbReference type="InterPro" id="IPR002213">
    <property type="entry name" value="UDP_glucos_trans"/>
</dbReference>